<reference evidence="2" key="1">
    <citation type="submission" date="2021-01" db="EMBL/GenBank/DDBJ databases">
        <authorList>
            <person name="Corre E."/>
            <person name="Pelletier E."/>
            <person name="Niang G."/>
            <person name="Scheremetjew M."/>
            <person name="Finn R."/>
            <person name="Kale V."/>
            <person name="Holt S."/>
            <person name="Cochrane G."/>
            <person name="Meng A."/>
            <person name="Brown T."/>
            <person name="Cohen L."/>
        </authorList>
    </citation>
    <scope>NUCLEOTIDE SEQUENCE</scope>
    <source>
        <strain evidence="2">CCMP147</strain>
    </source>
</reference>
<feature type="region of interest" description="Disordered" evidence="1">
    <location>
        <begin position="1"/>
        <end position="25"/>
    </location>
</feature>
<feature type="region of interest" description="Disordered" evidence="1">
    <location>
        <begin position="45"/>
        <end position="72"/>
    </location>
</feature>
<accession>A0A7R9VK63</accession>
<evidence type="ECO:0000256" key="1">
    <source>
        <dbReference type="SAM" id="MobiDB-lite"/>
    </source>
</evidence>
<feature type="compositionally biased region" description="Basic and acidic residues" evidence="1">
    <location>
        <begin position="51"/>
        <end position="66"/>
    </location>
</feature>
<dbReference type="EMBL" id="HBED01006084">
    <property type="protein sequence ID" value="CAD8296582.1"/>
    <property type="molecule type" value="Transcribed_RNA"/>
</dbReference>
<dbReference type="AlphaFoldDB" id="A0A7R9VK63"/>
<name>A0A7R9VK63_9STRA</name>
<organism evidence="2">
    <name type="scientific">Pseudictyota dubia</name>
    <dbReference type="NCBI Taxonomy" id="2749911"/>
    <lineage>
        <taxon>Eukaryota</taxon>
        <taxon>Sar</taxon>
        <taxon>Stramenopiles</taxon>
        <taxon>Ochrophyta</taxon>
        <taxon>Bacillariophyta</taxon>
        <taxon>Mediophyceae</taxon>
        <taxon>Biddulphiophycidae</taxon>
        <taxon>Eupodiscales</taxon>
        <taxon>Odontellaceae</taxon>
        <taxon>Pseudictyota</taxon>
    </lineage>
</organism>
<protein>
    <submittedName>
        <fullName evidence="2">Uncharacterized protein</fullName>
    </submittedName>
</protein>
<proteinExistence type="predicted"/>
<feature type="compositionally biased region" description="Low complexity" evidence="1">
    <location>
        <begin position="9"/>
        <end position="20"/>
    </location>
</feature>
<feature type="region of interest" description="Disordered" evidence="1">
    <location>
        <begin position="117"/>
        <end position="159"/>
    </location>
</feature>
<gene>
    <name evidence="2" type="ORF">TDUB1175_LOCUS3033</name>
</gene>
<evidence type="ECO:0000313" key="2">
    <source>
        <dbReference type="EMBL" id="CAD8296582.1"/>
    </source>
</evidence>
<feature type="compositionally biased region" description="Basic and acidic residues" evidence="1">
    <location>
        <begin position="127"/>
        <end position="138"/>
    </location>
</feature>
<sequence>MRGSCELHTGSSSAGTSSASIGDRDVFDPCDRKVQECEDSWIPLSPLLSSSEKRGESNTKEGRTKPESPAFSHSMQWGEMCVASSDNFSMVKCKKNGDSGVVETIIVNNAEVEAVHSEDAVADDNGDGDHGGVLKGNDDDALSSASTEPLGCSYDDLSD</sequence>